<keyword evidence="14" id="KW-0575">Peroxidase</keyword>
<keyword evidence="7 12" id="KW-0350">Heme biosynthesis</keyword>
<reference evidence="13 16" key="2">
    <citation type="submission" date="2023-07" db="EMBL/GenBank/DDBJ databases">
        <title>Sorghum-associated microbial communities from plants grown in Nebraska, USA.</title>
        <authorList>
            <person name="Schachtman D."/>
        </authorList>
    </citation>
    <scope>NUCLEOTIDE SEQUENCE [LARGE SCALE GENOMIC DNA]</scope>
    <source>
        <strain evidence="13 16">BE143</strain>
    </source>
</reference>
<dbReference type="GO" id="GO:0004601">
    <property type="term" value="F:peroxidase activity"/>
    <property type="evidence" value="ECO:0007669"/>
    <property type="project" value="UniProtKB-KW"/>
</dbReference>
<dbReference type="GO" id="GO:0016634">
    <property type="term" value="F:oxidoreductase activity, acting on the CH-CH group of donors, oxygen as acceptor"/>
    <property type="evidence" value="ECO:0007669"/>
    <property type="project" value="UniProtKB-UniRule"/>
</dbReference>
<protein>
    <recommendedName>
        <fullName evidence="2 12">Coproheme decarboxylase</fullName>
        <ecNumber evidence="11 12">1.3.98.5</ecNumber>
    </recommendedName>
    <alternativeName>
        <fullName evidence="8 12">Coproheme III oxidative decarboxylase</fullName>
    </alternativeName>
    <alternativeName>
        <fullName evidence="9 12">Hydrogen peroxide-dependent heme synthase</fullName>
    </alternativeName>
</protein>
<dbReference type="EC" id="1.3.98.5" evidence="11 12"/>
<dbReference type="GO" id="GO:0020037">
    <property type="term" value="F:heme binding"/>
    <property type="evidence" value="ECO:0007669"/>
    <property type="project" value="InterPro"/>
</dbReference>
<evidence type="ECO:0000256" key="6">
    <source>
        <dbReference type="ARBA" id="ARBA00023004"/>
    </source>
</evidence>
<comment type="similarity">
    <text evidence="1 12">Belongs to the ChdC family. Type 1 subfamily.</text>
</comment>
<dbReference type="Proteomes" id="UP001266807">
    <property type="component" value="Unassembled WGS sequence"/>
</dbReference>
<sequence length="259" mass="30063">MSQHQPQQTPATPNEVASTLEGWYALHDFRSINWTAWKTADDEERAGALDELQEFMKEWNVTEEAGLGSSAVYTVVGQKADFVMMHLRETLEDLNKLENDFNKTTFAKYTTKTYSYVSVVELSNYLSKDEDPMQNPQIVARLKPVLNKARYICFYPMNKKRDLDDNWYMLSMDERRTLMRSHGLIGRSYAGKVKQIISGSVGFDDWEWGVTLFSDDALQFKKLIYEMRFDEVSARYGEFGSFYVGSVLNEETFEDMLKL</sequence>
<dbReference type="HAMAP" id="MF_01442">
    <property type="entry name" value="Coproheme_decarbox_1"/>
    <property type="match status" value="1"/>
</dbReference>
<evidence type="ECO:0000256" key="1">
    <source>
        <dbReference type="ARBA" id="ARBA00009276"/>
    </source>
</evidence>
<dbReference type="AlphaFoldDB" id="A0A0K2FD88"/>
<dbReference type="SUPFAM" id="SSF54909">
    <property type="entry name" value="Dimeric alpha+beta barrel"/>
    <property type="match status" value="1"/>
</dbReference>
<evidence type="ECO:0000256" key="12">
    <source>
        <dbReference type="HAMAP-Rule" id="MF_01442"/>
    </source>
</evidence>
<feature type="binding site" evidence="12">
    <location>
        <begin position="155"/>
        <end position="159"/>
    </location>
    <ligand>
        <name>Fe-coproporphyrin III</name>
        <dbReference type="ChEBI" id="CHEBI:68438"/>
    </ligand>
</feature>
<feature type="active site" evidence="12">
    <location>
        <position position="155"/>
    </location>
</feature>
<comment type="cofactor">
    <cofactor evidence="12">
        <name>Fe-coproporphyrin III</name>
        <dbReference type="ChEBI" id="CHEBI:68438"/>
    </cofactor>
    <text evidence="12">Fe-coproporphyrin III acts as both substrate and redox cofactor.</text>
</comment>
<dbReference type="Proteomes" id="UP000516384">
    <property type="component" value="Chromosome"/>
</dbReference>
<evidence type="ECO:0000313" key="13">
    <source>
        <dbReference type="EMBL" id="MDR6779712.1"/>
    </source>
</evidence>
<dbReference type="KEGG" id="ppeo:ABE82_20420"/>
<proteinExistence type="inferred from homology"/>
<evidence type="ECO:0000256" key="3">
    <source>
        <dbReference type="ARBA" id="ARBA00022617"/>
    </source>
</evidence>
<organism evidence="14 15">
    <name type="scientific">Paenibacillus peoriae</name>
    <dbReference type="NCBI Taxonomy" id="59893"/>
    <lineage>
        <taxon>Bacteria</taxon>
        <taxon>Bacillati</taxon>
        <taxon>Bacillota</taxon>
        <taxon>Bacilli</taxon>
        <taxon>Bacillales</taxon>
        <taxon>Paenibacillaceae</taxon>
        <taxon>Paenibacillus</taxon>
    </lineage>
</organism>
<dbReference type="PANTHER" id="PTHR36843:SF1">
    <property type="entry name" value="COPROHEME DECARBOXYLASE"/>
    <property type="match status" value="1"/>
</dbReference>
<feature type="binding site" evidence="12">
    <location>
        <position position="233"/>
    </location>
    <ligand>
        <name>Fe-coproporphyrin III</name>
        <dbReference type="ChEBI" id="CHEBI:68438"/>
    </ligand>
</feature>
<keyword evidence="4 12" id="KW-0479">Metal-binding</keyword>
<evidence type="ECO:0000256" key="7">
    <source>
        <dbReference type="ARBA" id="ARBA00023133"/>
    </source>
</evidence>
<dbReference type="EMBL" id="CP061172">
    <property type="protein sequence ID" value="QNR66651.1"/>
    <property type="molecule type" value="Genomic_DNA"/>
</dbReference>
<dbReference type="InterPro" id="IPR011008">
    <property type="entry name" value="Dimeric_a/b-barrel"/>
</dbReference>
<dbReference type="GO" id="GO:0046872">
    <property type="term" value="F:metal ion binding"/>
    <property type="evidence" value="ECO:0007669"/>
    <property type="project" value="UniProtKB-KW"/>
</dbReference>
<dbReference type="InterPro" id="IPR031332">
    <property type="entry name" value="CHDC"/>
</dbReference>
<feature type="binding site" description="axial binding residue" evidence="12">
    <location>
        <position position="182"/>
    </location>
    <ligand>
        <name>Fe-coproporphyrin III</name>
        <dbReference type="ChEBI" id="CHEBI:68438"/>
    </ligand>
    <ligandPart>
        <name>Fe</name>
        <dbReference type="ChEBI" id="CHEBI:18248"/>
    </ligandPart>
</feature>
<evidence type="ECO:0000256" key="9">
    <source>
        <dbReference type="ARBA" id="ARBA00030236"/>
    </source>
</evidence>
<dbReference type="OrthoDB" id="9773646at2"/>
<reference evidence="14 15" key="1">
    <citation type="submission" date="2020-09" db="EMBL/GenBank/DDBJ databases">
        <title>Characterization of Paenibacillus peoriae strain ZF390 with broad-spectrum antimicrobial activity as a potential biocontrol agent.</title>
        <authorList>
            <person name="Li L."/>
            <person name="Zhao Y."/>
            <person name="Li B."/>
            <person name="Xie X."/>
        </authorList>
    </citation>
    <scope>NUCLEOTIDE SEQUENCE [LARGE SCALE GENOMIC DNA]</scope>
    <source>
        <strain evidence="14 15">ZF390</strain>
    </source>
</reference>
<name>A0A0K2FD88_9BACL</name>
<evidence type="ECO:0000256" key="4">
    <source>
        <dbReference type="ARBA" id="ARBA00022723"/>
    </source>
</evidence>
<keyword evidence="6 12" id="KW-0408">Iron</keyword>
<dbReference type="RefSeq" id="WP_023990152.1">
    <property type="nucleotide sequence ID" value="NZ_CP011512.1"/>
</dbReference>
<evidence type="ECO:0000313" key="14">
    <source>
        <dbReference type="EMBL" id="QNR66651.1"/>
    </source>
</evidence>
<feature type="binding site" evidence="12">
    <location>
        <position position="141"/>
    </location>
    <ligand>
        <name>Fe-coproporphyrin III</name>
        <dbReference type="ChEBI" id="CHEBI:68438"/>
    </ligand>
</feature>
<dbReference type="Gene3D" id="3.30.70.1030">
    <property type="entry name" value="Apc35880, domain 1"/>
    <property type="match status" value="2"/>
</dbReference>
<evidence type="ECO:0000256" key="2">
    <source>
        <dbReference type="ARBA" id="ARBA00014413"/>
    </source>
</evidence>
<dbReference type="EMBL" id="JAVDUG010000005">
    <property type="protein sequence ID" value="MDR6779712.1"/>
    <property type="molecule type" value="Genomic_DNA"/>
</dbReference>
<comment type="catalytic activity">
    <reaction evidence="12">
        <text>harderoheme III + H2O2 + H(+) = heme b + CO2 + 2 H2O</text>
        <dbReference type="Rhea" id="RHEA:57944"/>
        <dbReference type="ChEBI" id="CHEBI:15377"/>
        <dbReference type="ChEBI" id="CHEBI:15378"/>
        <dbReference type="ChEBI" id="CHEBI:16240"/>
        <dbReference type="ChEBI" id="CHEBI:16526"/>
        <dbReference type="ChEBI" id="CHEBI:60344"/>
        <dbReference type="ChEBI" id="CHEBI:142463"/>
    </reaction>
</comment>
<evidence type="ECO:0000313" key="16">
    <source>
        <dbReference type="Proteomes" id="UP001266807"/>
    </source>
</evidence>
<accession>A0A0K2FD88</accession>
<comment type="catalytic activity">
    <reaction evidence="12">
        <text>Fe-coproporphyrin III + H2O2 + H(+) = harderoheme III + CO2 + 2 H2O</text>
        <dbReference type="Rhea" id="RHEA:57940"/>
        <dbReference type="ChEBI" id="CHEBI:15377"/>
        <dbReference type="ChEBI" id="CHEBI:15378"/>
        <dbReference type="ChEBI" id="CHEBI:16240"/>
        <dbReference type="ChEBI" id="CHEBI:16526"/>
        <dbReference type="ChEBI" id="CHEBI:68438"/>
        <dbReference type="ChEBI" id="CHEBI:142463"/>
    </reaction>
</comment>
<feature type="binding site" evidence="12">
    <location>
        <position position="195"/>
    </location>
    <ligand>
        <name>Fe-coproporphyrin III</name>
        <dbReference type="ChEBI" id="CHEBI:68438"/>
    </ligand>
</feature>
<comment type="function">
    <text evidence="12">Involved in coproporphyrin-dependent heme b biosynthesis. Catalyzes the decarboxylation of Fe-coproporphyrin III (coproheme) to heme b (protoheme IX), the last step of the pathway. The reaction occurs in a stepwise manner with a three-propionate intermediate.</text>
</comment>
<keyword evidence="3 12" id="KW-0349">Heme</keyword>
<evidence type="ECO:0000313" key="15">
    <source>
        <dbReference type="Proteomes" id="UP000516384"/>
    </source>
</evidence>
<dbReference type="eggNOG" id="COG3253">
    <property type="taxonomic scope" value="Bacteria"/>
</dbReference>
<evidence type="ECO:0000256" key="8">
    <source>
        <dbReference type="ARBA" id="ARBA00029882"/>
    </source>
</evidence>
<evidence type="ECO:0000256" key="11">
    <source>
        <dbReference type="ARBA" id="ARBA00050019"/>
    </source>
</evidence>
<dbReference type="NCBIfam" id="NF008913">
    <property type="entry name" value="PRK12276.1"/>
    <property type="match status" value="1"/>
</dbReference>
<keyword evidence="16" id="KW-1185">Reference proteome</keyword>
<dbReference type="Pfam" id="PF06778">
    <property type="entry name" value="Chlor_dismutase"/>
    <property type="match status" value="1"/>
</dbReference>
<dbReference type="PANTHER" id="PTHR36843">
    <property type="entry name" value="HEME-DEPENDENT PEROXIDASE YWFI-RELATED"/>
    <property type="match status" value="1"/>
</dbReference>
<comment type="pathway">
    <text evidence="12">Porphyrin-containing compound metabolism; protoheme biosynthesis.</text>
</comment>
<evidence type="ECO:0000256" key="5">
    <source>
        <dbReference type="ARBA" id="ARBA00023002"/>
    </source>
</evidence>
<gene>
    <name evidence="12" type="primary">chdC</name>
    <name evidence="14" type="ORF">IAQ67_23020</name>
    <name evidence="13" type="ORF">J2W98_003993</name>
</gene>
<dbReference type="InterPro" id="IPR010644">
    <property type="entry name" value="ChdC/CLD"/>
</dbReference>
<comment type="catalytic activity">
    <reaction evidence="10">
        <text>Fe-coproporphyrin III + 2 H2O2 + 2 H(+) = heme b + 2 CO2 + 4 H2O</text>
        <dbReference type="Rhea" id="RHEA:56516"/>
        <dbReference type="ChEBI" id="CHEBI:15377"/>
        <dbReference type="ChEBI" id="CHEBI:15378"/>
        <dbReference type="ChEBI" id="CHEBI:16240"/>
        <dbReference type="ChEBI" id="CHEBI:16526"/>
        <dbReference type="ChEBI" id="CHEBI:60344"/>
        <dbReference type="ChEBI" id="CHEBI:68438"/>
        <dbReference type="EC" id="1.3.98.5"/>
    </reaction>
    <physiologicalReaction direction="left-to-right" evidence="10">
        <dbReference type="Rhea" id="RHEA:56517"/>
    </physiologicalReaction>
</comment>
<dbReference type="GO" id="GO:0006785">
    <property type="term" value="P:heme B biosynthetic process"/>
    <property type="evidence" value="ECO:0007669"/>
    <property type="project" value="UniProtKB-UniRule"/>
</dbReference>
<keyword evidence="5 12" id="KW-0560">Oxidoreductase</keyword>
<evidence type="ECO:0000256" key="10">
    <source>
        <dbReference type="ARBA" id="ARBA00049896"/>
    </source>
</evidence>